<dbReference type="EMBL" id="LGCK01000006">
    <property type="protein sequence ID" value="KPL73283.1"/>
    <property type="molecule type" value="Genomic_DNA"/>
</dbReference>
<dbReference type="InterPro" id="IPR016031">
    <property type="entry name" value="Trp_RNA-bd_attenuator-like_dom"/>
</dbReference>
<dbReference type="InterPro" id="IPR002838">
    <property type="entry name" value="AIM24"/>
</dbReference>
<dbReference type="InterPro" id="IPR036983">
    <property type="entry name" value="AIM24_sf"/>
</dbReference>
<gene>
    <name evidence="1" type="ORF">ADM99_03415</name>
</gene>
<accession>A0A0P6XV80</accession>
<dbReference type="NCBIfam" id="TIGR00266">
    <property type="entry name" value="TIGR00266 family protein"/>
    <property type="match status" value="1"/>
</dbReference>
<evidence type="ECO:0008006" key="3">
    <source>
        <dbReference type="Google" id="ProtNLM"/>
    </source>
</evidence>
<dbReference type="PANTHER" id="PTHR43657:SF1">
    <property type="entry name" value="ALTERED INHERITANCE OF MITOCHONDRIA PROTEIN 24, MITOCHONDRIAL"/>
    <property type="match status" value="1"/>
</dbReference>
<dbReference type="Pfam" id="PF01987">
    <property type="entry name" value="AIM24"/>
    <property type="match status" value="1"/>
</dbReference>
<dbReference type="RefSeq" id="WP_062421689.1">
    <property type="nucleotide sequence ID" value="NZ_BBYA01000009.1"/>
</dbReference>
<dbReference type="OrthoDB" id="9779518at2"/>
<dbReference type="AlphaFoldDB" id="A0A0P6XV80"/>
<evidence type="ECO:0000313" key="1">
    <source>
        <dbReference type="EMBL" id="KPL73283.1"/>
    </source>
</evidence>
<reference evidence="1 2" key="1">
    <citation type="submission" date="2015-07" db="EMBL/GenBank/DDBJ databases">
        <title>Genome sequence of Leptolinea tardivitalis DSM 16556.</title>
        <authorList>
            <person name="Hemp J."/>
            <person name="Ward L.M."/>
            <person name="Pace L.A."/>
            <person name="Fischer W.W."/>
        </authorList>
    </citation>
    <scope>NUCLEOTIDE SEQUENCE [LARGE SCALE GENOMIC DNA]</scope>
    <source>
        <strain evidence="1 2">YMTK-2</strain>
    </source>
</reference>
<dbReference type="SUPFAM" id="SSF51219">
    <property type="entry name" value="TRAP-like"/>
    <property type="match status" value="1"/>
</dbReference>
<comment type="caution">
    <text evidence="1">The sequence shown here is derived from an EMBL/GenBank/DDBJ whole genome shotgun (WGS) entry which is preliminary data.</text>
</comment>
<protein>
    <recommendedName>
        <fullName evidence="3">TIGR00266 family protein</fullName>
    </recommendedName>
</protein>
<name>A0A0P6XV80_9CHLR</name>
<evidence type="ECO:0000313" key="2">
    <source>
        <dbReference type="Proteomes" id="UP000050430"/>
    </source>
</evidence>
<dbReference type="Gene3D" id="3.60.160.10">
    <property type="entry name" value="Mitochondrial biogenesis AIM24"/>
    <property type="match status" value="1"/>
</dbReference>
<dbReference type="Proteomes" id="UP000050430">
    <property type="component" value="Unassembled WGS sequence"/>
</dbReference>
<keyword evidence="2" id="KW-1185">Reference proteome</keyword>
<dbReference type="PANTHER" id="PTHR43657">
    <property type="entry name" value="TRYPTOPHAN RNA-BINDING ATTENUATOR PROTEIN-LIKE PROTEIN"/>
    <property type="match status" value="1"/>
</dbReference>
<sequence>MDIDIQFRPSYSLAVVKLAPSERVRADSGAMVSHSAGVEVETKAEGGLLKSLGRAVLGGESFFQNFWKAGPQGGEVTLAPDLPGDITCITMSGTSLLIQSGSYLASEDGIDISGKLSGKAFLSGEGFSMLEATGSGKILVSSYGAIYEKELSSGERYIVDTTHLVAFDGNIGVTTKSVGGLKSTFLSGEGLVVELTGPGRIYMQTRSPQALISWIIPQVPSKSS</sequence>
<organism evidence="1 2">
    <name type="scientific">Leptolinea tardivitalis</name>
    <dbReference type="NCBI Taxonomy" id="229920"/>
    <lineage>
        <taxon>Bacteria</taxon>
        <taxon>Bacillati</taxon>
        <taxon>Chloroflexota</taxon>
        <taxon>Anaerolineae</taxon>
        <taxon>Anaerolineales</taxon>
        <taxon>Anaerolineaceae</taxon>
        <taxon>Leptolinea</taxon>
    </lineage>
</organism>
<proteinExistence type="predicted"/>